<dbReference type="AlphaFoldDB" id="A0A8J8NBR1"/>
<dbReference type="EMBL" id="RRYP01024183">
    <property type="protein sequence ID" value="TNV72112.1"/>
    <property type="molecule type" value="Genomic_DNA"/>
</dbReference>
<name>A0A8J8NBR1_HALGN</name>
<gene>
    <name evidence="1" type="ORF">FGO68_gene161</name>
</gene>
<protein>
    <recommendedName>
        <fullName evidence="3">F5/8 type C domain-containing protein</fullName>
    </recommendedName>
</protein>
<dbReference type="Gene3D" id="2.60.120.260">
    <property type="entry name" value="Galactose-binding domain-like"/>
    <property type="match status" value="1"/>
</dbReference>
<dbReference type="PANTHER" id="PTHR47457">
    <property type="entry name" value="OS05G0345500 PROTEIN"/>
    <property type="match status" value="1"/>
</dbReference>
<dbReference type="PANTHER" id="PTHR47457:SF1">
    <property type="entry name" value="BTB DOMAIN-CONTAINING PROTEIN-RELATED"/>
    <property type="match status" value="1"/>
</dbReference>
<organism evidence="1 2">
    <name type="scientific">Halteria grandinella</name>
    <dbReference type="NCBI Taxonomy" id="5974"/>
    <lineage>
        <taxon>Eukaryota</taxon>
        <taxon>Sar</taxon>
        <taxon>Alveolata</taxon>
        <taxon>Ciliophora</taxon>
        <taxon>Intramacronucleata</taxon>
        <taxon>Spirotrichea</taxon>
        <taxon>Stichotrichia</taxon>
        <taxon>Sporadotrichida</taxon>
        <taxon>Halteriidae</taxon>
        <taxon>Halteria</taxon>
    </lineage>
</organism>
<keyword evidence="2" id="KW-1185">Reference proteome</keyword>
<sequence length="211" mass="23587">MSIASGGGLLQERPTEFIYEYDFDENGALYFLGSFGKKRLWQNPHQIGQVQSFASSIGAGTVDLFVGRVATNSRTQNEPFSYFGVDLGEGRALLPTCYTIRNRNSTTHVLMNWHFEGSNDKVNWVILDRRIYLTNPAGSTNDADLEEEQKLLKQKGAASTWGVDTDVYREVGFEGYRFFRIIQVGKNSSGSDNLALSGFELYGKVSAGRWP</sequence>
<reference evidence="1" key="1">
    <citation type="submission" date="2019-06" db="EMBL/GenBank/DDBJ databases">
        <authorList>
            <person name="Zheng W."/>
        </authorList>
    </citation>
    <scope>NUCLEOTIDE SEQUENCE</scope>
    <source>
        <strain evidence="1">QDHG01</strain>
    </source>
</reference>
<accession>A0A8J8NBR1</accession>
<dbReference type="OrthoDB" id="312225at2759"/>
<dbReference type="Proteomes" id="UP000785679">
    <property type="component" value="Unassembled WGS sequence"/>
</dbReference>
<evidence type="ECO:0000313" key="2">
    <source>
        <dbReference type="Proteomes" id="UP000785679"/>
    </source>
</evidence>
<evidence type="ECO:0000313" key="1">
    <source>
        <dbReference type="EMBL" id="TNV72112.1"/>
    </source>
</evidence>
<proteinExistence type="predicted"/>
<evidence type="ECO:0008006" key="3">
    <source>
        <dbReference type="Google" id="ProtNLM"/>
    </source>
</evidence>
<comment type="caution">
    <text evidence="1">The sequence shown here is derived from an EMBL/GenBank/DDBJ whole genome shotgun (WGS) entry which is preliminary data.</text>
</comment>